<dbReference type="CDD" id="cd09726">
    <property type="entry name" value="RAMP_I_III"/>
    <property type="match status" value="2"/>
</dbReference>
<dbReference type="AlphaFoldDB" id="A0A2G6E4J3"/>
<reference evidence="3 4" key="1">
    <citation type="submission" date="2017-10" db="EMBL/GenBank/DDBJ databases">
        <title>Novel microbial diversity and functional potential in the marine mammal oral microbiome.</title>
        <authorList>
            <person name="Dudek N.K."/>
            <person name="Sun C.L."/>
            <person name="Burstein D."/>
            <person name="Kantor R.S."/>
            <person name="Aliaga Goltsman D.S."/>
            <person name="Bik E.M."/>
            <person name="Thomas B.C."/>
            <person name="Banfield J.F."/>
            <person name="Relman D.A."/>
        </authorList>
    </citation>
    <scope>NUCLEOTIDE SEQUENCE [LARGE SCALE GENOMIC DNA]</scope>
    <source>
        <strain evidence="3">DOLZORAL124_49_17</strain>
    </source>
</reference>
<feature type="domain" description="CRISPR type III-associated protein" evidence="2">
    <location>
        <begin position="18"/>
        <end position="191"/>
    </location>
</feature>
<dbReference type="PANTHER" id="PTHR35579">
    <property type="entry name" value="CRISPR SYSTEM CMS ENDORIBONUCLEASE CSM3"/>
    <property type="match status" value="1"/>
</dbReference>
<comment type="caution">
    <text evidence="3">The sequence shown here is derived from an EMBL/GenBank/DDBJ whole genome shotgun (WGS) entry which is preliminary data.</text>
</comment>
<dbReference type="Proteomes" id="UP000229740">
    <property type="component" value="Unassembled WGS sequence"/>
</dbReference>
<dbReference type="EMBL" id="PDPS01000029">
    <property type="protein sequence ID" value="PID56984.1"/>
    <property type="molecule type" value="Genomic_DNA"/>
</dbReference>
<evidence type="ECO:0000313" key="3">
    <source>
        <dbReference type="EMBL" id="PID56984.1"/>
    </source>
</evidence>
<accession>A0A2G6E4J3</accession>
<dbReference type="InterPro" id="IPR052216">
    <property type="entry name" value="CRISPR_Csm3_endoribonuclease"/>
</dbReference>
<name>A0A2G6E4J3_9BACT</name>
<gene>
    <name evidence="3" type="ORF">CSB45_08655</name>
</gene>
<keyword evidence="1" id="KW-0051">Antiviral defense</keyword>
<evidence type="ECO:0000256" key="1">
    <source>
        <dbReference type="ARBA" id="ARBA00023118"/>
    </source>
</evidence>
<organism evidence="3 4">
    <name type="scientific">candidate division KSB3 bacterium</name>
    <dbReference type="NCBI Taxonomy" id="2044937"/>
    <lineage>
        <taxon>Bacteria</taxon>
        <taxon>candidate division KSB3</taxon>
    </lineage>
</organism>
<evidence type="ECO:0000313" key="4">
    <source>
        <dbReference type="Proteomes" id="UP000229740"/>
    </source>
</evidence>
<dbReference type="Pfam" id="PF03787">
    <property type="entry name" value="RAMPs"/>
    <property type="match status" value="2"/>
</dbReference>
<dbReference type="GO" id="GO:0051607">
    <property type="term" value="P:defense response to virus"/>
    <property type="evidence" value="ECO:0007669"/>
    <property type="project" value="UniProtKB-KW"/>
</dbReference>
<feature type="domain" description="CRISPR type III-associated protein" evidence="2">
    <location>
        <begin position="249"/>
        <end position="415"/>
    </location>
</feature>
<dbReference type="InterPro" id="IPR005537">
    <property type="entry name" value="RAMP_III_fam"/>
</dbReference>
<evidence type="ECO:0000259" key="2">
    <source>
        <dbReference type="Pfam" id="PF03787"/>
    </source>
</evidence>
<dbReference type="PANTHER" id="PTHR35579:SF6">
    <property type="entry name" value="DUF324 DOMAIN-CONTAINING PROTEIN"/>
    <property type="match status" value="1"/>
</dbReference>
<sequence>MANTRDPLSGKIMIQGILQCQSPLHIGNGNSERSELDILLDSKQQVFIPATSLIGALQHAATHALPLTFQEDHQDELKRFWGYTEKQPDGQSKGHQSLLRCSDLHLSEGETATVVIRDGIKIDNTTGVVEKTGKYDYELVEPGACFSLNLEMRYRQSERAFVKQMAATLYAMLANGEVRLGAKTNNGLGEVVLLEERSSLYHFDFSDQGAILHWLSKQHWDEHIVEAKDLAEACERHEDRLCMDVTLRLKHSLIIRSYAADPKMPDAVHISSKAKPILTGSSLKGAIRVRAERILNTIGTSAEPVLKSLFGDVNKEEKTARKGRLHVQEVPLPGYQAELQTRIKIDRFTGGTIESALFDSMPLFNDREQEIHHLRVYIERCKTHECGLLLLILKDLWMGDLAIGGEKNVGRGVFEGLGAKIDWNAKTFRIDKGLNVSADHQEENPKAALQDYVNVLWEYVKEEHHD</sequence>
<protein>
    <recommendedName>
        <fullName evidence="2">CRISPR type III-associated protein domain-containing protein</fullName>
    </recommendedName>
</protein>
<proteinExistence type="predicted"/>